<feature type="transmembrane region" description="Helical" evidence="7">
    <location>
        <begin position="93"/>
        <end position="119"/>
    </location>
</feature>
<dbReference type="PRINTS" id="PR00949">
    <property type="entry name" value="TYPE3IMAPROT"/>
</dbReference>
<comment type="subcellular location">
    <subcellularLocation>
        <location evidence="1 7">Cell membrane</location>
        <topology evidence="1 7">Multi-pass membrane protein</topology>
    </subcellularLocation>
</comment>
<evidence type="ECO:0000256" key="1">
    <source>
        <dbReference type="ARBA" id="ARBA00004651"/>
    </source>
</evidence>
<feature type="transmembrane region" description="Helical" evidence="7">
    <location>
        <begin position="230"/>
        <end position="251"/>
    </location>
</feature>
<keyword evidence="4 7" id="KW-0812">Transmembrane</keyword>
<evidence type="ECO:0000313" key="8">
    <source>
        <dbReference type="EMBL" id="EKN63674.1"/>
    </source>
</evidence>
<dbReference type="InterPro" id="IPR001712">
    <property type="entry name" value="T3SS_FHIPEP"/>
</dbReference>
<keyword evidence="6 7" id="KW-0472">Membrane</keyword>
<dbReference type="Pfam" id="PF00771">
    <property type="entry name" value="FHIPEP"/>
    <property type="match status" value="1"/>
</dbReference>
<dbReference type="Gene3D" id="3.40.50.12790">
    <property type="entry name" value="FHIPEP family, domain 4"/>
    <property type="match status" value="1"/>
</dbReference>
<keyword evidence="7" id="KW-0653">Protein transport</keyword>
<dbReference type="PATRIC" id="fig|1117379.3.peg.5051"/>
<dbReference type="EMBL" id="AJLS01000157">
    <property type="protein sequence ID" value="EKN63674.1"/>
    <property type="molecule type" value="Genomic_DNA"/>
</dbReference>
<keyword evidence="9" id="KW-1185">Reference proteome</keyword>
<dbReference type="InterPro" id="IPR042193">
    <property type="entry name" value="FHIPEP_3"/>
</dbReference>
<dbReference type="InterPro" id="IPR025505">
    <property type="entry name" value="FHIPEP_CS"/>
</dbReference>
<protein>
    <recommendedName>
        <fullName evidence="7">Flagellar biosynthesis protein FlhA</fullName>
    </recommendedName>
</protein>
<dbReference type="AlphaFoldDB" id="K6D5V3"/>
<evidence type="ECO:0000256" key="5">
    <source>
        <dbReference type="ARBA" id="ARBA00022989"/>
    </source>
</evidence>
<dbReference type="OrthoDB" id="9759185at2"/>
<dbReference type="Gene3D" id="3.40.30.60">
    <property type="entry name" value="FHIPEP family, domain 1"/>
    <property type="match status" value="1"/>
</dbReference>
<feature type="transmembrane region" description="Helical" evidence="7">
    <location>
        <begin position="188"/>
        <end position="209"/>
    </location>
</feature>
<dbReference type="PROSITE" id="PS00994">
    <property type="entry name" value="FHIPEP"/>
    <property type="match status" value="1"/>
</dbReference>
<keyword evidence="7" id="KW-1005">Bacterial flagellum biogenesis</keyword>
<dbReference type="STRING" id="1117379.BABA_24360"/>
<dbReference type="PANTHER" id="PTHR30161:SF1">
    <property type="entry name" value="FLAGELLAR BIOSYNTHESIS PROTEIN FLHA-RELATED"/>
    <property type="match status" value="1"/>
</dbReference>
<feature type="transmembrane region" description="Helical" evidence="7">
    <location>
        <begin position="271"/>
        <end position="304"/>
    </location>
</feature>
<keyword evidence="8" id="KW-0969">Cilium</keyword>
<keyword evidence="5 7" id="KW-1133">Transmembrane helix</keyword>
<gene>
    <name evidence="7 8" type="primary">flhA</name>
    <name evidence="8" type="ORF">BABA_24360</name>
</gene>
<dbReference type="Gene3D" id="1.10.8.540">
    <property type="entry name" value="FHIPEP family, domain 3"/>
    <property type="match status" value="1"/>
</dbReference>
<reference evidence="8 9" key="1">
    <citation type="journal article" date="2012" name="Front. Microbiol.">
        <title>Redundancy and modularity in membrane-associated dissimilatory nitrate reduction in Bacillus.</title>
        <authorList>
            <person name="Heylen K."/>
            <person name="Keltjens J."/>
        </authorList>
    </citation>
    <scope>NUCLEOTIDE SEQUENCE [LARGE SCALE GENOMIC DNA]</scope>
    <source>
        <strain evidence="9">LMG 21833T</strain>
    </source>
</reference>
<dbReference type="Proteomes" id="UP000006316">
    <property type="component" value="Unassembled WGS sequence"/>
</dbReference>
<proteinExistence type="inferred from homology"/>
<feature type="transmembrane region" description="Helical" evidence="7">
    <location>
        <begin position="6"/>
        <end position="23"/>
    </location>
</feature>
<dbReference type="PIRSF" id="PIRSF005419">
    <property type="entry name" value="FlhA"/>
    <property type="match status" value="1"/>
</dbReference>
<comment type="function">
    <text evidence="7">Required for formation of the rod structure of the flagellar apparatus. Together with FliI and FliH, may constitute the export apparatus of flagellin.</text>
</comment>
<dbReference type="InterPro" id="IPR042196">
    <property type="entry name" value="FHIPEP_4"/>
</dbReference>
<evidence type="ECO:0000256" key="4">
    <source>
        <dbReference type="ARBA" id="ARBA00022692"/>
    </source>
</evidence>
<dbReference type="NCBIfam" id="TIGR01398">
    <property type="entry name" value="FlhA"/>
    <property type="match status" value="1"/>
</dbReference>
<evidence type="ECO:0000256" key="6">
    <source>
        <dbReference type="ARBA" id="ARBA00023136"/>
    </source>
</evidence>
<keyword evidence="8" id="KW-0966">Cell projection</keyword>
<evidence type="ECO:0000256" key="3">
    <source>
        <dbReference type="ARBA" id="ARBA00022475"/>
    </source>
</evidence>
<comment type="similarity">
    <text evidence="2 7">Belongs to the FHIPEP (flagella/HR/invasion proteins export pore) family.</text>
</comment>
<sequence>MKFKEISVLLAVLLIVVMMVIPLPTILLDILLIINISLSITILLVGMNTKEPLDFSIFPSLLLLTTLFRLALNVSTTRSILSHGNAGHVVATFGEFVIGGNPVIGFIIFLILVIIQFLVITKGSERVAEVAARFTLDAMPGKQMSIDADLNAGLISEKDARMRREKVSHEADFYGAMDGASKFVKGDAIAGIIILFINVIGGFIIGMTMMGMDFSQAASTFTLLSVGDGLVSQIPALLISTATGIIVTRAASDGNLGDDLTRQLFAYPKLIYVVAGCIALFGLVTPIGILLTWSIAGLLVFAAYKMQKAKEKEAEQLEEVSELPMEEENSPENVLNLLQVDSLEFEFGLGLIPLADASQGGDILDRVIAIRKQIALELGLVIPIIRIRDNVNLESNQYAIKLKGNEIAGGEIFLNHFLMLVPEEEDHGILGIETVEPTFGLPALWINDEMRRKAEIFGYTVVDASSVITTHLAETIKRYAHEILGREETKQLIDKAKEMSPSIVEELVPSLLSIGQIQKVLQKLLKEKVSIRNLSVILETLADWAVFTKNPDYLTEYVRQSLSRQITKQLSVGNMIQVITVNAQVEKIISENLQETEQGMYLTLDPQLIQQLVSSLNETIGQVMKVGIQPIIMTSPAIRMYVKQIVGRINDEIPVISFNELESNVEVQNIGVVHFQDVGVVTA</sequence>
<keyword evidence="8" id="KW-0282">Flagellum</keyword>
<accession>K6D5V3</accession>
<comment type="caution">
    <text evidence="8">The sequence shown here is derived from an EMBL/GenBank/DDBJ whole genome shotgun (WGS) entry which is preliminary data.</text>
</comment>
<dbReference type="GO" id="GO:0044780">
    <property type="term" value="P:bacterial-type flagellum assembly"/>
    <property type="evidence" value="ECO:0007669"/>
    <property type="project" value="InterPro"/>
</dbReference>
<keyword evidence="3 7" id="KW-1003">Cell membrane</keyword>
<keyword evidence="7" id="KW-1006">Bacterial flagellum protein export</keyword>
<evidence type="ECO:0000256" key="2">
    <source>
        <dbReference type="ARBA" id="ARBA00008835"/>
    </source>
</evidence>
<dbReference type="GO" id="GO:0005886">
    <property type="term" value="C:plasma membrane"/>
    <property type="evidence" value="ECO:0007669"/>
    <property type="project" value="UniProtKB-SubCell"/>
</dbReference>
<dbReference type="InterPro" id="IPR006301">
    <property type="entry name" value="FlhA"/>
</dbReference>
<organism evidence="8 9">
    <name type="scientific">Neobacillus bataviensis LMG 21833</name>
    <dbReference type="NCBI Taxonomy" id="1117379"/>
    <lineage>
        <taxon>Bacteria</taxon>
        <taxon>Bacillati</taxon>
        <taxon>Bacillota</taxon>
        <taxon>Bacilli</taxon>
        <taxon>Bacillales</taxon>
        <taxon>Bacillaceae</taxon>
        <taxon>Neobacillus</taxon>
    </lineage>
</organism>
<feature type="transmembrane region" description="Helical" evidence="7">
    <location>
        <begin position="55"/>
        <end position="72"/>
    </location>
</feature>
<dbReference type="PANTHER" id="PTHR30161">
    <property type="entry name" value="FLAGELLAR EXPORT PROTEIN, MEMBRANE FLHA SUBUNIT-RELATED"/>
    <property type="match status" value="1"/>
</dbReference>
<name>K6D5V3_9BACI</name>
<feature type="transmembrane region" description="Helical" evidence="7">
    <location>
        <begin position="30"/>
        <end position="49"/>
    </location>
</feature>
<dbReference type="GO" id="GO:0009306">
    <property type="term" value="P:protein secretion"/>
    <property type="evidence" value="ECO:0007669"/>
    <property type="project" value="InterPro"/>
</dbReference>
<dbReference type="RefSeq" id="WP_007087863.1">
    <property type="nucleotide sequence ID" value="NZ_AJLS01000157.1"/>
</dbReference>
<dbReference type="eggNOG" id="COG1298">
    <property type="taxonomic scope" value="Bacteria"/>
</dbReference>
<evidence type="ECO:0000256" key="7">
    <source>
        <dbReference type="RuleBase" id="RU364093"/>
    </source>
</evidence>
<evidence type="ECO:0000313" key="9">
    <source>
        <dbReference type="Proteomes" id="UP000006316"/>
    </source>
</evidence>
<keyword evidence="7" id="KW-0813">Transport</keyword>
<dbReference type="InterPro" id="IPR042194">
    <property type="entry name" value="FHIPEP_1"/>
</dbReference>